<dbReference type="PANTHER" id="PTHR46251:SF1">
    <property type="entry name" value="RUN DOMAIN-CONTAINING PROTEIN 3B"/>
    <property type="match status" value="1"/>
</dbReference>
<dbReference type="SUPFAM" id="SSF140741">
    <property type="entry name" value="RUN domain-like"/>
    <property type="match status" value="1"/>
</dbReference>
<dbReference type="AlphaFoldDB" id="A0A7N6B4W8"/>
<comment type="similarity">
    <text evidence="2">Belongs to the RUNDC3 family.</text>
</comment>
<reference evidence="6" key="2">
    <citation type="submission" date="2025-08" db="UniProtKB">
        <authorList>
            <consortium name="Ensembl"/>
        </authorList>
    </citation>
    <scope>IDENTIFICATION</scope>
</reference>
<dbReference type="PANTHER" id="PTHR46251">
    <property type="entry name" value="RUN DOMAIN-CONTAINING 3 PROTEIN RUNDC3"/>
    <property type="match status" value="1"/>
</dbReference>
<dbReference type="OrthoDB" id="10029904at2759"/>
<dbReference type="InterPro" id="IPR047340">
    <property type="entry name" value="RUNDC3A_B"/>
</dbReference>
<proteinExistence type="inferred from homology"/>
<dbReference type="FunCoup" id="A0A7N6B4W8">
    <property type="interactions" value="387"/>
</dbReference>
<organism evidence="6 7">
    <name type="scientific">Anabas testudineus</name>
    <name type="common">Climbing perch</name>
    <name type="synonym">Anthias testudineus</name>
    <dbReference type="NCBI Taxonomy" id="64144"/>
    <lineage>
        <taxon>Eukaryota</taxon>
        <taxon>Metazoa</taxon>
        <taxon>Chordata</taxon>
        <taxon>Craniata</taxon>
        <taxon>Vertebrata</taxon>
        <taxon>Euteleostomi</taxon>
        <taxon>Actinopterygii</taxon>
        <taxon>Neopterygii</taxon>
        <taxon>Teleostei</taxon>
        <taxon>Neoteleostei</taxon>
        <taxon>Acanthomorphata</taxon>
        <taxon>Anabantaria</taxon>
        <taxon>Anabantiformes</taxon>
        <taxon>Anabantoidei</taxon>
        <taxon>Anabantidae</taxon>
        <taxon>Anabas</taxon>
    </lineage>
</organism>
<dbReference type="PROSITE" id="PS50826">
    <property type="entry name" value="RUN"/>
    <property type="match status" value="1"/>
</dbReference>
<protein>
    <recommendedName>
        <fullName evidence="3">RUN domain-containing protein 3B</fullName>
    </recommendedName>
</protein>
<dbReference type="InterPro" id="IPR047339">
    <property type="entry name" value="RUN_RUNDC3B"/>
</dbReference>
<evidence type="ECO:0000313" key="6">
    <source>
        <dbReference type="Ensembl" id="ENSATEP00000056400.1"/>
    </source>
</evidence>
<evidence type="ECO:0000313" key="7">
    <source>
        <dbReference type="Proteomes" id="UP000265040"/>
    </source>
</evidence>
<evidence type="ECO:0000259" key="5">
    <source>
        <dbReference type="PROSITE" id="PS50826"/>
    </source>
</evidence>
<name>A0A7N6B4W8_ANATE</name>
<feature type="region of interest" description="Disordered" evidence="4">
    <location>
        <begin position="218"/>
        <end position="238"/>
    </location>
</feature>
<dbReference type="InterPro" id="IPR037213">
    <property type="entry name" value="Run_dom_sf"/>
</dbReference>
<reference evidence="6" key="3">
    <citation type="submission" date="2025-09" db="UniProtKB">
        <authorList>
            <consortium name="Ensembl"/>
        </authorList>
    </citation>
    <scope>IDENTIFICATION</scope>
</reference>
<feature type="compositionally biased region" description="Polar residues" evidence="4">
    <location>
        <begin position="226"/>
        <end position="238"/>
    </location>
</feature>
<keyword evidence="1" id="KW-0175">Coiled coil</keyword>
<evidence type="ECO:0000256" key="3">
    <source>
        <dbReference type="ARBA" id="ARBA00034857"/>
    </source>
</evidence>
<evidence type="ECO:0000256" key="4">
    <source>
        <dbReference type="SAM" id="MobiDB-lite"/>
    </source>
</evidence>
<dbReference type="CDD" id="cd17700">
    <property type="entry name" value="RUN_RUNDC3B"/>
    <property type="match status" value="1"/>
</dbReference>
<accession>A0A7N6B4W8</accession>
<keyword evidence="7" id="KW-1185">Reference proteome</keyword>
<evidence type="ECO:0000256" key="2">
    <source>
        <dbReference type="ARBA" id="ARBA00034727"/>
    </source>
</evidence>
<dbReference type="SMART" id="SM00593">
    <property type="entry name" value="RUN"/>
    <property type="match status" value="1"/>
</dbReference>
<dbReference type="Proteomes" id="UP000265040">
    <property type="component" value="Chromosome 16"/>
</dbReference>
<dbReference type="GeneTree" id="ENSGT00940000159175"/>
<evidence type="ECO:0000256" key="1">
    <source>
        <dbReference type="ARBA" id="ARBA00023054"/>
    </source>
</evidence>
<dbReference type="InParanoid" id="A0A7N6B4W8"/>
<dbReference type="Gene3D" id="1.20.58.900">
    <property type="match status" value="1"/>
</dbReference>
<reference evidence="6" key="1">
    <citation type="submission" date="2021-04" db="EMBL/GenBank/DDBJ databases">
        <authorList>
            <consortium name="Wellcome Sanger Institute Data Sharing"/>
        </authorList>
    </citation>
    <scope>NUCLEOTIDE SEQUENCE [LARGE SCALE GENOMIC DNA]</scope>
</reference>
<dbReference type="InterPro" id="IPR004012">
    <property type="entry name" value="Run_dom"/>
</dbReference>
<feature type="domain" description="RUN" evidence="5">
    <location>
        <begin position="59"/>
        <end position="191"/>
    </location>
</feature>
<dbReference type="Pfam" id="PF02759">
    <property type="entry name" value="RUN"/>
    <property type="match status" value="1"/>
</dbReference>
<dbReference type="Ensembl" id="ENSATET00000050104.1">
    <property type="protein sequence ID" value="ENSATEP00000056400.1"/>
    <property type="gene ID" value="ENSATEG00000000412.3"/>
</dbReference>
<gene>
    <name evidence="6" type="primary">RUNDC3B</name>
</gene>
<sequence length="462" mass="51783">NLAVFLSSLTGSTRCGRSAAKQRERNRVRYEVRLFTCTSSVFRFSVKTLLDRSCFETIDDSSPEFINFVSILEHILSHRLKGQTTWFGYESPRSFWDYIKAACSKVPHNCIRSIESMENVRSSRAKGRAWMRVVLMEKRLSEYISSALRDFKTTRGLYEDGAIMLGEEAGLLADTLIGLNTIDFSFCLKGEGVDGSCPAVIDYTPYLKFTQNADSISSDEEEMRTLGSSGSESSTPDKTATAASIFTEQSNLVSKCKRFEQKYRMALEQKGYLEELVRLREAHLSEAMSHNKALQQSLADTHLSHRLEKEQLEYIILELQDHLTVLKNNDLRSRQELTAHLTNQWPSPDVLDANAVALDTLLYRNSTGQWEEKRFHSLEQLSAEMSLSQTLSLEARKSCCPGKYKYLPCMPSHSGKEETPSLKGLCGSLTSVASYKSLASLKSSECLPSPATEISSPGVTPS</sequence>